<name>W9GPZ0_9MICO</name>
<sequence>MLMPRLARWRTLSPERRAWQDRTLWDSAEIAEGVRLLQGALQQNRRGEYQLQAAIAALQDDAATAAETDWPQILEWYDELVALTSNPIARLSRTVAMAHVLGPDAALAELDDLTETLGEHHRYLAARAFLLERAGEYAAAAQFYADAGSRTPNLQEREHLTRRAATLRARC</sequence>
<dbReference type="EMBL" id="AWQS01000029">
    <property type="protein sequence ID" value="EWT06898.1"/>
    <property type="molecule type" value="Genomic_DNA"/>
</dbReference>
<gene>
    <name evidence="1" type="ORF">N864_14390</name>
</gene>
<evidence type="ECO:0000313" key="2">
    <source>
        <dbReference type="Proteomes" id="UP000019494"/>
    </source>
</evidence>
<keyword evidence="2" id="KW-1185">Reference proteome</keyword>
<accession>W9GPZ0</accession>
<reference evidence="2" key="1">
    <citation type="submission" date="2013-08" db="EMBL/GenBank/DDBJ databases">
        <title>Intrasporangium oryzae NRRL B-24470.</title>
        <authorList>
            <person name="Liu H."/>
            <person name="Wang G."/>
        </authorList>
    </citation>
    <scope>NUCLEOTIDE SEQUENCE [LARGE SCALE GENOMIC DNA]</scope>
    <source>
        <strain evidence="2">Q5-1</strain>
    </source>
</reference>
<dbReference type="PANTHER" id="PTHR47756">
    <property type="entry name" value="BLL6612 PROTEIN-RELATED"/>
    <property type="match status" value="1"/>
</dbReference>
<dbReference type="Proteomes" id="UP000019494">
    <property type="component" value="Unassembled WGS sequence"/>
</dbReference>
<dbReference type="AlphaFoldDB" id="W9GPZ0"/>
<proteinExistence type="predicted"/>
<organism evidence="1 2">
    <name type="scientific">Intrasporangium chromatireducens Q5-1</name>
    <dbReference type="NCBI Taxonomy" id="584657"/>
    <lineage>
        <taxon>Bacteria</taxon>
        <taxon>Bacillati</taxon>
        <taxon>Actinomycetota</taxon>
        <taxon>Actinomycetes</taxon>
        <taxon>Micrococcales</taxon>
        <taxon>Intrasporangiaceae</taxon>
        <taxon>Intrasporangium</taxon>
    </lineage>
</organism>
<dbReference type="PANTHER" id="PTHR47756:SF2">
    <property type="entry name" value="BLL6612 PROTEIN"/>
    <property type="match status" value="1"/>
</dbReference>
<evidence type="ECO:0000313" key="1">
    <source>
        <dbReference type="EMBL" id="EWT06898.1"/>
    </source>
</evidence>
<comment type="caution">
    <text evidence="1">The sequence shown here is derived from an EMBL/GenBank/DDBJ whole genome shotgun (WGS) entry which is preliminary data.</text>
</comment>
<protein>
    <submittedName>
        <fullName evidence="1">Uncharacterized protein</fullName>
    </submittedName>
</protein>